<dbReference type="RefSeq" id="WP_021215070.1">
    <property type="nucleotide sequence ID" value="NZ_CP015899.2"/>
</dbReference>
<dbReference type="Pfam" id="PF18144">
    <property type="entry name" value="SMODS"/>
    <property type="match status" value="1"/>
</dbReference>
<reference evidence="2 3" key="1">
    <citation type="journal article" date="2017" name="BMC Genomics">
        <title>Comparative and functional genomics of the Lactococcus lactis taxon; insights into evolution and niche adaptation.</title>
        <authorList>
            <person name="Kelleher P."/>
            <person name="Bottacini F."/>
            <person name="Mahony J."/>
            <person name="Kilcawley K.N."/>
            <person name="van Sinderen D."/>
        </authorList>
    </citation>
    <scope>NUCLEOTIDE SEQUENCE [LARGE SCALE GENOMIC DNA]</scope>
    <source>
        <strain evidence="2 3">JM1</strain>
    </source>
</reference>
<dbReference type="Gene3D" id="3.30.460.10">
    <property type="entry name" value="Beta Polymerase, domain 2"/>
    <property type="match status" value="1"/>
</dbReference>
<proteinExistence type="predicted"/>
<dbReference type="InterPro" id="IPR043519">
    <property type="entry name" value="NT_sf"/>
</dbReference>
<keyword evidence="1" id="KW-0051">Antiviral defense</keyword>
<name>A0A1V0PJH6_LACLC</name>
<dbReference type="CDD" id="cd05400">
    <property type="entry name" value="NT_2-5OAS_ClassI-CCAase"/>
    <property type="match status" value="1"/>
</dbReference>
<evidence type="ECO:0000256" key="1">
    <source>
        <dbReference type="ARBA" id="ARBA00023118"/>
    </source>
</evidence>
<dbReference type="AlphaFoldDB" id="A0A1V0PJH6"/>
<dbReference type="EMBL" id="CP015899">
    <property type="protein sequence ID" value="ARE29440.1"/>
    <property type="molecule type" value="Genomic_DNA"/>
</dbReference>
<sequence length="274" mass="31331">MNYSVARHSGAITLDTRQTISKRYRIVTRAINREFWQSESDTLHSFYVGSYGRRTAINTSDIDILVELPISEYNRFQTISGNGPSRLLQAVRTAIKKSYPMSDVRADGQIIKINFHDGIQFELLPAFKEENYWTKETSYIYPNSNMGGSWQSTNPKAEQEAMKSKNSQSQSNGLLIATCRHLRYIRDTYYKSYKLSGIVIDSFVYAAMNNWRYVEKGTSISNSESYEQILLNYYNNKVMYGVNFLTLHAPGSGQLVDTTDSFECLGKVLNKINS</sequence>
<dbReference type="GO" id="GO:0016779">
    <property type="term" value="F:nucleotidyltransferase activity"/>
    <property type="evidence" value="ECO:0007669"/>
    <property type="project" value="InterPro"/>
</dbReference>
<dbReference type="Proteomes" id="UP000191806">
    <property type="component" value="Chromosome"/>
</dbReference>
<gene>
    <name evidence="2" type="ORF">LLJM1_2100</name>
</gene>
<accession>A0A1V0PJH6</accession>
<evidence type="ECO:0000313" key="3">
    <source>
        <dbReference type="Proteomes" id="UP000191806"/>
    </source>
</evidence>
<dbReference type="SUPFAM" id="SSF81301">
    <property type="entry name" value="Nucleotidyltransferase"/>
    <property type="match status" value="1"/>
</dbReference>
<organism evidence="2 3">
    <name type="scientific">Lactococcus lactis subsp. cremoris</name>
    <name type="common">Streptococcus cremoris</name>
    <dbReference type="NCBI Taxonomy" id="1359"/>
    <lineage>
        <taxon>Bacteria</taxon>
        <taxon>Bacillati</taxon>
        <taxon>Bacillota</taxon>
        <taxon>Bacilli</taxon>
        <taxon>Lactobacillales</taxon>
        <taxon>Streptococcaceae</taxon>
        <taxon>Lactococcus</taxon>
    </lineage>
</organism>
<dbReference type="InterPro" id="IPR006116">
    <property type="entry name" value="NT_2-5OAS_ClassI-CCAase"/>
</dbReference>
<evidence type="ECO:0000313" key="2">
    <source>
        <dbReference type="EMBL" id="ARE29440.1"/>
    </source>
</evidence>
<protein>
    <submittedName>
        <fullName evidence="2">Nucleotidyltransferase</fullName>
    </submittedName>
</protein>
<dbReference type="GO" id="GO:0051607">
    <property type="term" value="P:defense response to virus"/>
    <property type="evidence" value="ECO:0007669"/>
    <property type="project" value="UniProtKB-KW"/>
</dbReference>